<comment type="caution">
    <text evidence="1">The sequence shown here is derived from an EMBL/GenBank/DDBJ whole genome shotgun (WGS) entry which is preliminary data.</text>
</comment>
<sequence>MKDPNQAIYDEVFKLATSLGFSTYTYLPGDVGYPFIFLGEQFNNPLEAKTDRFLGKSRLTVHFYGIADKRKLLTDMASKLLEGLKRLRRADSYSIGYVASNSQFMLDNTTAQTLLHGIIEVEFEYVG</sequence>
<reference evidence="2" key="1">
    <citation type="submission" date="2017-12" db="EMBL/GenBank/DDBJ databases">
        <authorList>
            <person name="Christensen H."/>
        </authorList>
    </citation>
    <scope>NUCLEOTIDE SEQUENCE [LARGE SCALE GENOMIC DNA]</scope>
    <source>
        <strain evidence="2">268A</strain>
    </source>
</reference>
<proteinExistence type="predicted"/>
<dbReference type="Proteomes" id="UP000234579">
    <property type="component" value="Unassembled WGS sequence"/>
</dbReference>
<dbReference type="InterPro" id="IPR053745">
    <property type="entry name" value="Viral_Tail_Comp_sf"/>
</dbReference>
<dbReference type="AlphaFoldDB" id="A0A2I2A8V3"/>
<evidence type="ECO:0000313" key="1">
    <source>
        <dbReference type="EMBL" id="PLA75773.1"/>
    </source>
</evidence>
<dbReference type="RefSeq" id="WP_101812367.1">
    <property type="nucleotide sequence ID" value="NZ_PKGI01000051.1"/>
</dbReference>
<accession>A0A2I2A8V3</accession>
<name>A0A2I2A8V3_9LACO</name>
<dbReference type="Gene3D" id="3.30.2000.30">
    <property type="match status" value="1"/>
</dbReference>
<gene>
    <name evidence="1" type="ORF">CYR79_09820</name>
</gene>
<evidence type="ECO:0000313" key="2">
    <source>
        <dbReference type="Proteomes" id="UP000234579"/>
    </source>
</evidence>
<dbReference type="EMBL" id="PKGI01000051">
    <property type="protein sequence ID" value="PLA75773.1"/>
    <property type="molecule type" value="Genomic_DNA"/>
</dbReference>
<protein>
    <recommendedName>
        <fullName evidence="3">DUF3168 domain-containing protein</fullName>
    </recommendedName>
</protein>
<evidence type="ECO:0008006" key="3">
    <source>
        <dbReference type="Google" id="ProtNLM"/>
    </source>
</evidence>
<organism evidence="1 2">
    <name type="scientific">Ligilactobacillus agilis</name>
    <dbReference type="NCBI Taxonomy" id="1601"/>
    <lineage>
        <taxon>Bacteria</taxon>
        <taxon>Bacillati</taxon>
        <taxon>Bacillota</taxon>
        <taxon>Bacilli</taxon>
        <taxon>Lactobacillales</taxon>
        <taxon>Lactobacillaceae</taxon>
        <taxon>Ligilactobacillus</taxon>
    </lineage>
</organism>